<evidence type="ECO:0000313" key="1">
    <source>
        <dbReference type="EMBL" id="NEK56116.1"/>
    </source>
</evidence>
<name>A0A6P0DXM8_RHILE</name>
<dbReference type="Gene3D" id="3.20.20.80">
    <property type="entry name" value="Glycosidases"/>
    <property type="match status" value="1"/>
</dbReference>
<reference evidence="1 2" key="1">
    <citation type="submission" date="2020-01" db="EMBL/GenBank/DDBJ databases">
        <title>Rhizobium genotypes associated with high levels of biological nitrogen fixation by grain legumes in a temperate-maritime cropping system.</title>
        <authorList>
            <person name="Maluk M."/>
            <person name="Francesc Ferrando Molina F."/>
            <person name="Lopez Del Egido L."/>
            <person name="Lafos M."/>
            <person name="Langarica-Fuentes A."/>
            <person name="Gebre Yohannes G."/>
            <person name="Young M.W."/>
            <person name="Martin P."/>
            <person name="Gantlett R."/>
            <person name="Kenicer G."/>
            <person name="Hawes C."/>
            <person name="Begg G.S."/>
            <person name="Quilliam R.S."/>
            <person name="Squire G.R."/>
            <person name="Poole P.S."/>
            <person name="Young P.W."/>
            <person name="Iannetta P.M."/>
            <person name="James E.K."/>
        </authorList>
    </citation>
    <scope>NUCLEOTIDE SEQUENCE [LARGE SCALE GENOMIC DNA]</scope>
    <source>
        <strain evidence="1 2">JHI944</strain>
    </source>
</reference>
<accession>A0A6P0DXM8</accession>
<dbReference type="AlphaFoldDB" id="A0A6P0DXM8"/>
<proteinExistence type="predicted"/>
<dbReference type="InterPro" id="IPR017853">
    <property type="entry name" value="GH"/>
</dbReference>
<feature type="non-terminal residue" evidence="1">
    <location>
        <position position="130"/>
    </location>
</feature>
<gene>
    <name evidence="1" type="ORF">GUK36_43625</name>
</gene>
<protein>
    <submittedName>
        <fullName evidence="1">DUF3416 domain-containing protein</fullName>
    </submittedName>
</protein>
<organism evidence="1 2">
    <name type="scientific">Rhizobium leguminosarum</name>
    <dbReference type="NCBI Taxonomy" id="384"/>
    <lineage>
        <taxon>Bacteria</taxon>
        <taxon>Pseudomonadati</taxon>
        <taxon>Pseudomonadota</taxon>
        <taxon>Alphaproteobacteria</taxon>
        <taxon>Hyphomicrobiales</taxon>
        <taxon>Rhizobiaceae</taxon>
        <taxon>Rhizobium/Agrobacterium group</taxon>
        <taxon>Rhizobium</taxon>
    </lineage>
</organism>
<dbReference type="EMBL" id="WXXP01001223">
    <property type="protein sequence ID" value="NEK56116.1"/>
    <property type="molecule type" value="Genomic_DNA"/>
</dbReference>
<sequence>DFGARSAVKNTGFDGCFSSMAWWDFDERWFVEEHRVQKPLGWQIAFPEPPFGRRIAHGTESREILERRAVRALRLAASLGGGLMVPMGFECGAATPLDPTHGNGTGLRGLRHDLAFDISSEIRLANTEIG</sequence>
<dbReference type="Proteomes" id="UP000471409">
    <property type="component" value="Unassembled WGS sequence"/>
</dbReference>
<feature type="non-terminal residue" evidence="1">
    <location>
        <position position="1"/>
    </location>
</feature>
<comment type="caution">
    <text evidence="1">The sequence shown here is derived from an EMBL/GenBank/DDBJ whole genome shotgun (WGS) entry which is preliminary data.</text>
</comment>
<evidence type="ECO:0000313" key="2">
    <source>
        <dbReference type="Proteomes" id="UP000471409"/>
    </source>
</evidence>
<dbReference type="SUPFAM" id="SSF51445">
    <property type="entry name" value="(Trans)glycosidases"/>
    <property type="match status" value="1"/>
</dbReference>